<organism evidence="2 3">
    <name type="scientific">Nitrospina gracilis (strain 3/211)</name>
    <dbReference type="NCBI Taxonomy" id="1266370"/>
    <lineage>
        <taxon>Bacteria</taxon>
        <taxon>Pseudomonadati</taxon>
        <taxon>Nitrospinota/Tectimicrobiota group</taxon>
        <taxon>Nitrospinota</taxon>
        <taxon>Nitrospinia</taxon>
        <taxon>Nitrospinales</taxon>
        <taxon>Nitrospinaceae</taxon>
        <taxon>Nitrospina</taxon>
    </lineage>
</organism>
<accession>M1YYA0</accession>
<proteinExistence type="predicted"/>
<keyword evidence="3" id="KW-1185">Reference proteome</keyword>
<gene>
    <name evidence="2" type="ORF">NITGR_260034</name>
</gene>
<evidence type="ECO:0000256" key="1">
    <source>
        <dbReference type="SAM" id="MobiDB-lite"/>
    </source>
</evidence>
<reference evidence="2 3" key="1">
    <citation type="journal article" date="2013" name="Front. Microbiol.">
        <title>The genome of Nitrospina gracilis illuminates the metabolism and evolution of the major marine nitrite oxidizer.</title>
        <authorList>
            <person name="Luecker S."/>
            <person name="Nowka B."/>
            <person name="Rattei T."/>
            <person name="Spieck E."/>
            <person name="and Daims H."/>
        </authorList>
    </citation>
    <scope>NUCLEOTIDE SEQUENCE [LARGE SCALE GENOMIC DNA]</scope>
    <source>
        <strain evidence="2 3">3/211</strain>
    </source>
</reference>
<dbReference type="EMBL" id="CAQJ01000029">
    <property type="protein sequence ID" value="CCQ90229.1"/>
    <property type="molecule type" value="Genomic_DNA"/>
</dbReference>
<feature type="compositionally biased region" description="Basic and acidic residues" evidence="1">
    <location>
        <begin position="47"/>
        <end position="57"/>
    </location>
</feature>
<dbReference type="RefSeq" id="WP_005007553.1">
    <property type="nucleotide sequence ID" value="NZ_HG422173.1"/>
</dbReference>
<evidence type="ECO:0000313" key="2">
    <source>
        <dbReference type="EMBL" id="CCQ90229.1"/>
    </source>
</evidence>
<dbReference type="Proteomes" id="UP000011704">
    <property type="component" value="Unassembled WGS sequence"/>
</dbReference>
<dbReference type="InParanoid" id="M1YYA0"/>
<comment type="caution">
    <text evidence="2">The sequence shown here is derived from an EMBL/GenBank/DDBJ whole genome shotgun (WGS) entry which is preliminary data.</text>
</comment>
<protein>
    <submittedName>
        <fullName evidence="2">Uncharacterized protein</fullName>
    </submittedName>
</protein>
<dbReference type="HOGENOM" id="CLU_2992107_0_0_0"/>
<dbReference type="AlphaFoldDB" id="M1YYA0"/>
<feature type="region of interest" description="Disordered" evidence="1">
    <location>
        <begin position="37"/>
        <end position="57"/>
    </location>
</feature>
<evidence type="ECO:0000313" key="3">
    <source>
        <dbReference type="Proteomes" id="UP000011704"/>
    </source>
</evidence>
<sequence length="57" mass="7005">MTFRYEPTPDHLGYLIDQLKELQARQELLDRIAAQQEKHERARRRFDRLPEELAQRK</sequence>
<name>M1YYA0_NITG3</name>